<keyword evidence="2 5" id="KW-0418">Kinase</keyword>
<dbReference type="Pfam" id="PF02769">
    <property type="entry name" value="AIRS_C"/>
    <property type="match status" value="1"/>
</dbReference>
<dbReference type="SUPFAM" id="SSF55326">
    <property type="entry name" value="PurM N-terminal domain-like"/>
    <property type="match status" value="1"/>
</dbReference>
<dbReference type="GO" id="GO:0009229">
    <property type="term" value="P:thiamine diphosphate biosynthetic process"/>
    <property type="evidence" value="ECO:0007669"/>
    <property type="project" value="UniProtKB-UniRule"/>
</dbReference>
<feature type="binding site" evidence="2">
    <location>
        <position position="38"/>
    </location>
    <ligand>
        <name>Mg(2+)</name>
        <dbReference type="ChEBI" id="CHEBI:18420"/>
        <label>3</label>
    </ligand>
</feature>
<keyword evidence="2" id="KW-0460">Magnesium</keyword>
<comment type="catalytic activity">
    <reaction evidence="2">
        <text>thiamine phosphate + ATP = thiamine diphosphate + ADP</text>
        <dbReference type="Rhea" id="RHEA:15913"/>
        <dbReference type="ChEBI" id="CHEBI:30616"/>
        <dbReference type="ChEBI" id="CHEBI:37575"/>
        <dbReference type="ChEBI" id="CHEBI:58937"/>
        <dbReference type="ChEBI" id="CHEBI:456216"/>
        <dbReference type="EC" id="2.7.4.16"/>
    </reaction>
</comment>
<dbReference type="PIRSF" id="PIRSF005303">
    <property type="entry name" value="Thiam_monoph_kin"/>
    <property type="match status" value="1"/>
</dbReference>
<comment type="caution">
    <text evidence="5">The sequence shown here is derived from an EMBL/GenBank/DDBJ whole genome shotgun (WGS) entry which is preliminary data.</text>
</comment>
<dbReference type="Proteomes" id="UP000672602">
    <property type="component" value="Unassembled WGS sequence"/>
</dbReference>
<organism evidence="5 6">
    <name type="scientific">Marivibrio halodurans</name>
    <dbReference type="NCBI Taxonomy" id="2039722"/>
    <lineage>
        <taxon>Bacteria</taxon>
        <taxon>Pseudomonadati</taxon>
        <taxon>Pseudomonadota</taxon>
        <taxon>Alphaproteobacteria</taxon>
        <taxon>Rhodospirillales</taxon>
        <taxon>Rhodospirillaceae</taxon>
        <taxon>Marivibrio</taxon>
    </lineage>
</organism>
<dbReference type="Gene3D" id="3.30.1330.10">
    <property type="entry name" value="PurM-like, N-terminal domain"/>
    <property type="match status" value="1"/>
</dbReference>
<dbReference type="GO" id="GO:0009228">
    <property type="term" value="P:thiamine biosynthetic process"/>
    <property type="evidence" value="ECO:0007669"/>
    <property type="project" value="UniProtKB-KW"/>
</dbReference>
<reference evidence="5" key="1">
    <citation type="submission" date="2021-04" db="EMBL/GenBank/DDBJ databases">
        <authorList>
            <person name="Zhang D.-C."/>
        </authorList>
    </citation>
    <scope>NUCLEOTIDE SEQUENCE</scope>
    <source>
        <strain evidence="5">CGMCC 1.15697</strain>
    </source>
</reference>
<dbReference type="HAMAP" id="MF_02128">
    <property type="entry name" value="TMP_kinase"/>
    <property type="match status" value="1"/>
</dbReference>
<evidence type="ECO:0000313" key="6">
    <source>
        <dbReference type="Proteomes" id="UP000672602"/>
    </source>
</evidence>
<comment type="miscellaneous">
    <text evidence="2">Reaction mechanism of ThiL seems to utilize a direct, inline transfer of the gamma-phosphate of ATP to TMP rather than a phosphorylated enzyme intermediate.</text>
</comment>
<dbReference type="PANTHER" id="PTHR30270:SF0">
    <property type="entry name" value="THIAMINE-MONOPHOSPHATE KINASE"/>
    <property type="match status" value="1"/>
</dbReference>
<dbReference type="GO" id="GO:0005524">
    <property type="term" value="F:ATP binding"/>
    <property type="evidence" value="ECO:0007669"/>
    <property type="project" value="UniProtKB-UniRule"/>
</dbReference>
<feature type="binding site" evidence="2">
    <location>
        <position position="54"/>
    </location>
    <ligand>
        <name>Mg(2+)</name>
        <dbReference type="ChEBI" id="CHEBI:18420"/>
        <label>1</label>
    </ligand>
</feature>
<dbReference type="InterPro" id="IPR010918">
    <property type="entry name" value="PurM-like_C_dom"/>
</dbReference>
<dbReference type="CDD" id="cd02194">
    <property type="entry name" value="ThiL"/>
    <property type="match status" value="1"/>
</dbReference>
<feature type="binding site" evidence="2">
    <location>
        <position position="62"/>
    </location>
    <ligand>
        <name>substrate</name>
    </ligand>
</feature>
<dbReference type="GO" id="GO:0009030">
    <property type="term" value="F:thiamine-phosphate kinase activity"/>
    <property type="evidence" value="ECO:0007669"/>
    <property type="project" value="UniProtKB-UniRule"/>
</dbReference>
<dbReference type="Gene3D" id="3.90.650.10">
    <property type="entry name" value="PurM-like C-terminal domain"/>
    <property type="match status" value="1"/>
</dbReference>
<dbReference type="AlphaFoldDB" id="A0A8J7RZ85"/>
<dbReference type="RefSeq" id="WP_210680367.1">
    <property type="nucleotide sequence ID" value="NZ_JAGMWN010000001.1"/>
</dbReference>
<feature type="binding site" evidence="2">
    <location>
        <position position="157"/>
    </location>
    <ligand>
        <name>ATP</name>
        <dbReference type="ChEBI" id="CHEBI:30616"/>
    </ligand>
</feature>
<feature type="binding site" evidence="2">
    <location>
        <position position="131"/>
    </location>
    <ligand>
        <name>Mg(2+)</name>
        <dbReference type="ChEBI" id="CHEBI:18420"/>
        <label>1</label>
    </ligand>
</feature>
<keyword evidence="1 2" id="KW-0784">Thiamine biosynthesis</keyword>
<evidence type="ECO:0000256" key="1">
    <source>
        <dbReference type="ARBA" id="ARBA00022977"/>
    </source>
</evidence>
<name>A0A8J7RZ85_9PROT</name>
<comment type="caution">
    <text evidence="2">Lacks conserved residue(s) required for the propagation of feature annotation.</text>
</comment>
<accession>A0A8J7RZ85</accession>
<feature type="binding site" evidence="2">
    <location>
        <position position="83"/>
    </location>
    <ligand>
        <name>Mg(2+)</name>
        <dbReference type="ChEBI" id="CHEBI:18420"/>
        <label>4</label>
    </ligand>
</feature>
<dbReference type="EC" id="2.7.4.16" evidence="2"/>
<dbReference type="InterPro" id="IPR016188">
    <property type="entry name" value="PurM-like_N"/>
</dbReference>
<comment type="function">
    <text evidence="2">Catalyzes the ATP-dependent phosphorylation of thiamine-monophosphate (TMP) to form thiamine-pyrophosphate (TPP), the active form of vitamin B1.</text>
</comment>
<dbReference type="InterPro" id="IPR036676">
    <property type="entry name" value="PurM-like_C_sf"/>
</dbReference>
<comment type="pathway">
    <text evidence="2">Cofactor biosynthesis; thiamine diphosphate biosynthesis; thiamine diphosphate from thiamine phosphate: step 1/1.</text>
</comment>
<comment type="similarity">
    <text evidence="2">Belongs to the thiamine-monophosphate kinase family.</text>
</comment>
<dbReference type="InterPro" id="IPR006283">
    <property type="entry name" value="ThiL-like"/>
</dbReference>
<feature type="binding site" evidence="2">
    <location>
        <position position="272"/>
    </location>
    <ligand>
        <name>substrate</name>
    </ligand>
</feature>
<evidence type="ECO:0000256" key="2">
    <source>
        <dbReference type="HAMAP-Rule" id="MF_02128"/>
    </source>
</evidence>
<evidence type="ECO:0000313" key="5">
    <source>
        <dbReference type="EMBL" id="MBP5855794.1"/>
    </source>
</evidence>
<keyword evidence="2 5" id="KW-0808">Transferase</keyword>
<feature type="binding site" evidence="2">
    <location>
        <position position="53"/>
    </location>
    <ligand>
        <name>Mg(2+)</name>
        <dbReference type="ChEBI" id="CHEBI:18420"/>
        <label>4</label>
    </ligand>
</feature>
<keyword evidence="6" id="KW-1185">Reference proteome</keyword>
<keyword evidence="2" id="KW-0479">Metal-binding</keyword>
<dbReference type="UniPathway" id="UPA00060">
    <property type="reaction ID" value="UER00142"/>
</dbReference>
<dbReference type="GO" id="GO:0000287">
    <property type="term" value="F:magnesium ion binding"/>
    <property type="evidence" value="ECO:0007669"/>
    <property type="project" value="UniProtKB-UniRule"/>
</dbReference>
<sequence length="333" mass="33848">MAETRDDTPTSLGEFGRIGRFLRPLAAGFPGARSLSDDAALIDCAPGEVLVVTTDTLVAGVHFIGDEGPADIAAKALRVNLSDLAGMGARPVCYTLNLALPKMVDDGWLAAFCDGLAADQAAFDIHLAGGDSVATPGPVTITVTAFGAVKPAEALHRDGARAGDDLWVSGTIGDGLLGLEAARAHGFGDAAAYLIGRYRRPEPRVALGRVLAGVARAALDVSDGLISDAGHMAAASGLAIGIDCPAVPFSGAASDILADEPGRLPDLLTGGDDYELLFAAPPGERAAVEAAGRRTDTRVSRIGRLVAGEVGAVTACDADGSALEFARPGYRHG</sequence>
<feature type="binding site" evidence="2">
    <location>
        <position position="220"/>
    </location>
    <ligand>
        <name>Mg(2+)</name>
        <dbReference type="ChEBI" id="CHEBI:18420"/>
        <label>3</label>
    </ligand>
</feature>
<feature type="binding site" evidence="2">
    <location>
        <begin position="130"/>
        <end position="131"/>
    </location>
    <ligand>
        <name>ATP</name>
        <dbReference type="ChEBI" id="CHEBI:30616"/>
    </ligand>
</feature>
<feature type="binding site" evidence="2">
    <location>
        <position position="55"/>
    </location>
    <ligand>
        <name>Mg(2+)</name>
        <dbReference type="ChEBI" id="CHEBI:18420"/>
        <label>1</label>
    </ligand>
</feature>
<protein>
    <recommendedName>
        <fullName evidence="2">Thiamine-monophosphate kinase</fullName>
        <shortName evidence="2">TMP kinase</shortName>
        <shortName evidence="2">Thiamine-phosphate kinase</shortName>
        <ecNumber evidence="2">2.7.4.16</ecNumber>
    </recommendedName>
</protein>
<feature type="binding site" evidence="2">
    <location>
        <position position="223"/>
    </location>
    <ligand>
        <name>Mg(2+)</name>
        <dbReference type="ChEBI" id="CHEBI:18420"/>
        <label>5</label>
    </ligand>
</feature>
<feature type="domain" description="PurM-like N-terminal" evidence="3">
    <location>
        <begin position="37"/>
        <end position="149"/>
    </location>
</feature>
<dbReference type="InterPro" id="IPR036921">
    <property type="entry name" value="PurM-like_N_sf"/>
</dbReference>
<dbReference type="EMBL" id="JAGMWN010000001">
    <property type="protein sequence ID" value="MBP5855794.1"/>
    <property type="molecule type" value="Genomic_DNA"/>
</dbReference>
<feature type="binding site" evidence="2">
    <location>
        <position position="55"/>
    </location>
    <ligand>
        <name>Mg(2+)</name>
        <dbReference type="ChEBI" id="CHEBI:18420"/>
        <label>2</label>
    </ligand>
</feature>
<evidence type="ECO:0000259" key="3">
    <source>
        <dbReference type="Pfam" id="PF00586"/>
    </source>
</evidence>
<gene>
    <name evidence="2 5" type="primary">thiL</name>
    <name evidence="5" type="ORF">KAJ83_02155</name>
</gene>
<evidence type="ECO:0000259" key="4">
    <source>
        <dbReference type="Pfam" id="PF02769"/>
    </source>
</evidence>
<feature type="binding site" evidence="2">
    <location>
        <position position="330"/>
    </location>
    <ligand>
        <name>substrate</name>
    </ligand>
</feature>
<feature type="binding site" evidence="2">
    <location>
        <position position="222"/>
    </location>
    <ligand>
        <name>ATP</name>
        <dbReference type="ChEBI" id="CHEBI:30616"/>
    </ligand>
</feature>
<dbReference type="Pfam" id="PF00586">
    <property type="entry name" value="AIRS"/>
    <property type="match status" value="1"/>
</dbReference>
<feature type="domain" description="PurM-like C-terminal" evidence="4">
    <location>
        <begin position="161"/>
        <end position="313"/>
    </location>
</feature>
<dbReference type="NCBIfam" id="TIGR01379">
    <property type="entry name" value="thiL"/>
    <property type="match status" value="1"/>
</dbReference>
<keyword evidence="2" id="KW-0067">ATP-binding</keyword>
<dbReference type="SUPFAM" id="SSF56042">
    <property type="entry name" value="PurM C-terminal domain-like"/>
    <property type="match status" value="1"/>
</dbReference>
<dbReference type="PANTHER" id="PTHR30270">
    <property type="entry name" value="THIAMINE-MONOPHOSPHATE KINASE"/>
    <property type="match status" value="1"/>
</dbReference>
<feature type="binding site" evidence="2">
    <location>
        <position position="83"/>
    </location>
    <ligand>
        <name>Mg(2+)</name>
        <dbReference type="ChEBI" id="CHEBI:18420"/>
        <label>3</label>
    </ligand>
</feature>
<feature type="binding site" evidence="2">
    <location>
        <position position="83"/>
    </location>
    <ligand>
        <name>Mg(2+)</name>
        <dbReference type="ChEBI" id="CHEBI:18420"/>
        <label>2</label>
    </ligand>
</feature>
<keyword evidence="2" id="KW-0547">Nucleotide-binding</keyword>
<feature type="binding site" evidence="2">
    <location>
        <position position="38"/>
    </location>
    <ligand>
        <name>Mg(2+)</name>
        <dbReference type="ChEBI" id="CHEBI:18420"/>
        <label>4</label>
    </ligand>
</feature>
<proteinExistence type="inferred from homology"/>